<evidence type="ECO:0000256" key="8">
    <source>
        <dbReference type="SAM" id="Phobius"/>
    </source>
</evidence>
<dbReference type="EMBL" id="JAUEDK010000020">
    <property type="protein sequence ID" value="MDN0075666.1"/>
    <property type="molecule type" value="Genomic_DNA"/>
</dbReference>
<dbReference type="InterPro" id="IPR024478">
    <property type="entry name" value="HlyB_4HB_MCP"/>
</dbReference>
<sequence length="541" mass="56780">MTLKNLKVGTRLAMLLGGMITLMLIMMGAGLTGMAAMQDKIDMVTANRLPNILLLHKGQAGISAIRLATRDFMLATTPEERLSGKQKILATRAATGDIWARLKPTLTDPNAIKLLEQIQQRHNEFGLAQDRVFSLNETGKMDEVKAVIANAAQGIRTYQALVDRLATWQSELAQQSGQEAQAGFYRARTILIVSSGIGIVLSFILGLMISKSITRPLGQAVEAANQLASGDLSVRLHADTRDETGLLLKALDQMAGKLSQVIGEVSAATEVVTGSAGHLSTAAKQVSIATEAQANATASSAAAVEQLSVSIDRVSASAQEVTVKVTEAGHLATTSVSNVDSATGQVKAVAKSIDASANEIRVLSHSVLQIGDLATVIKDIADQTNLLALNAAIEAARAGEQGRGFAVVADEVRKLAEKTTGSVQEIDGMIQAIQRGAMDAATGMQHNTTVAGHVVLLSEGASASIQAANDASTQVIQLIREIADALEEQKVASVNLAQNVEAIAQMSDENTSATHSVAETSHDLATAANRLKASVDFFRLA</sequence>
<evidence type="ECO:0000256" key="1">
    <source>
        <dbReference type="ARBA" id="ARBA00004141"/>
    </source>
</evidence>
<name>A0ABT7XPF3_9NEIS</name>
<evidence type="ECO:0000313" key="11">
    <source>
        <dbReference type="EMBL" id="MDN0075666.1"/>
    </source>
</evidence>
<dbReference type="InterPro" id="IPR047347">
    <property type="entry name" value="YvaQ-like_sensor"/>
</dbReference>
<comment type="caution">
    <text evidence="11">The sequence shown here is derived from an EMBL/GenBank/DDBJ whole genome shotgun (WGS) entry which is preliminary data.</text>
</comment>
<dbReference type="PANTHER" id="PTHR32089:SF119">
    <property type="entry name" value="METHYL-ACCEPTING CHEMOTAXIS PROTEIN CTPL"/>
    <property type="match status" value="1"/>
</dbReference>
<evidence type="ECO:0000259" key="10">
    <source>
        <dbReference type="PROSITE" id="PS50885"/>
    </source>
</evidence>
<dbReference type="CDD" id="cd19411">
    <property type="entry name" value="MCP2201-like_sensor"/>
    <property type="match status" value="1"/>
</dbReference>
<dbReference type="SMART" id="SM00283">
    <property type="entry name" value="MA"/>
    <property type="match status" value="1"/>
</dbReference>
<evidence type="ECO:0000256" key="4">
    <source>
        <dbReference type="ARBA" id="ARBA00023136"/>
    </source>
</evidence>
<evidence type="ECO:0000256" key="5">
    <source>
        <dbReference type="ARBA" id="ARBA00023224"/>
    </source>
</evidence>
<keyword evidence="12" id="KW-1185">Reference proteome</keyword>
<comment type="subcellular location">
    <subcellularLocation>
        <location evidence="1">Membrane</location>
        <topology evidence="1">Multi-pass membrane protein</topology>
    </subcellularLocation>
</comment>
<dbReference type="Pfam" id="PF00015">
    <property type="entry name" value="MCPsignal"/>
    <property type="match status" value="1"/>
</dbReference>
<dbReference type="Pfam" id="PF12729">
    <property type="entry name" value="4HB_MCP_1"/>
    <property type="match status" value="1"/>
</dbReference>
<dbReference type="PRINTS" id="PR00260">
    <property type="entry name" value="CHEMTRNSDUCR"/>
</dbReference>
<comment type="similarity">
    <text evidence="6">Belongs to the methyl-accepting chemotaxis (MCP) protein family.</text>
</comment>
<dbReference type="PROSITE" id="PS50111">
    <property type="entry name" value="CHEMOTAXIS_TRANSDUC_2"/>
    <property type="match status" value="1"/>
</dbReference>
<keyword evidence="5 7" id="KW-0807">Transducer</keyword>
<organism evidence="11 12">
    <name type="scientific">Crenobacter oryzisoli</name>
    <dbReference type="NCBI Taxonomy" id="3056844"/>
    <lineage>
        <taxon>Bacteria</taxon>
        <taxon>Pseudomonadati</taxon>
        <taxon>Pseudomonadota</taxon>
        <taxon>Betaproteobacteria</taxon>
        <taxon>Neisseriales</taxon>
        <taxon>Neisseriaceae</taxon>
        <taxon>Crenobacter</taxon>
    </lineage>
</organism>
<dbReference type="InterPro" id="IPR004089">
    <property type="entry name" value="MCPsignal_dom"/>
</dbReference>
<keyword evidence="2 8" id="KW-0812">Transmembrane</keyword>
<feature type="domain" description="HAMP" evidence="10">
    <location>
        <begin position="211"/>
        <end position="263"/>
    </location>
</feature>
<evidence type="ECO:0000256" key="3">
    <source>
        <dbReference type="ARBA" id="ARBA00022989"/>
    </source>
</evidence>
<dbReference type="Pfam" id="PF00672">
    <property type="entry name" value="HAMP"/>
    <property type="match status" value="1"/>
</dbReference>
<gene>
    <name evidence="11" type="ORF">QU481_12275</name>
</gene>
<protein>
    <submittedName>
        <fullName evidence="11">Methyl-accepting chemotaxis protein</fullName>
    </submittedName>
</protein>
<reference evidence="11" key="1">
    <citation type="submission" date="2023-06" db="EMBL/GenBank/DDBJ databases">
        <authorList>
            <person name="Zhang S."/>
        </authorList>
    </citation>
    <scope>NUCLEOTIDE SEQUENCE</scope>
    <source>
        <strain evidence="11">SG2303</strain>
    </source>
</reference>
<feature type="domain" description="Methyl-accepting transducer" evidence="9">
    <location>
        <begin position="268"/>
        <end position="504"/>
    </location>
</feature>
<evidence type="ECO:0000256" key="2">
    <source>
        <dbReference type="ARBA" id="ARBA00022692"/>
    </source>
</evidence>
<dbReference type="Gene3D" id="6.10.340.10">
    <property type="match status" value="1"/>
</dbReference>
<dbReference type="SUPFAM" id="SSF58104">
    <property type="entry name" value="Methyl-accepting chemotaxis protein (MCP) signaling domain"/>
    <property type="match status" value="1"/>
</dbReference>
<dbReference type="Proteomes" id="UP001168540">
    <property type="component" value="Unassembled WGS sequence"/>
</dbReference>
<keyword evidence="4 8" id="KW-0472">Membrane</keyword>
<feature type="transmembrane region" description="Helical" evidence="8">
    <location>
        <begin position="12"/>
        <end position="33"/>
    </location>
</feature>
<dbReference type="Gene3D" id="1.10.287.950">
    <property type="entry name" value="Methyl-accepting chemotaxis protein"/>
    <property type="match status" value="1"/>
</dbReference>
<dbReference type="InterPro" id="IPR004090">
    <property type="entry name" value="Chemotax_Me-accpt_rcpt"/>
</dbReference>
<evidence type="ECO:0000259" key="9">
    <source>
        <dbReference type="PROSITE" id="PS50111"/>
    </source>
</evidence>
<dbReference type="RefSeq" id="WP_289830306.1">
    <property type="nucleotide sequence ID" value="NZ_JAUEDK010000020.1"/>
</dbReference>
<dbReference type="PANTHER" id="PTHR32089">
    <property type="entry name" value="METHYL-ACCEPTING CHEMOTAXIS PROTEIN MCPB"/>
    <property type="match status" value="1"/>
</dbReference>
<dbReference type="CDD" id="cd06225">
    <property type="entry name" value="HAMP"/>
    <property type="match status" value="1"/>
</dbReference>
<evidence type="ECO:0000256" key="6">
    <source>
        <dbReference type="ARBA" id="ARBA00029447"/>
    </source>
</evidence>
<dbReference type="PROSITE" id="PS50885">
    <property type="entry name" value="HAMP"/>
    <property type="match status" value="1"/>
</dbReference>
<accession>A0ABT7XPF3</accession>
<feature type="transmembrane region" description="Helical" evidence="8">
    <location>
        <begin position="190"/>
        <end position="209"/>
    </location>
</feature>
<dbReference type="InterPro" id="IPR003660">
    <property type="entry name" value="HAMP_dom"/>
</dbReference>
<evidence type="ECO:0000256" key="7">
    <source>
        <dbReference type="PROSITE-ProRule" id="PRU00284"/>
    </source>
</evidence>
<proteinExistence type="inferred from homology"/>
<keyword evidence="3 8" id="KW-1133">Transmembrane helix</keyword>
<evidence type="ECO:0000313" key="12">
    <source>
        <dbReference type="Proteomes" id="UP001168540"/>
    </source>
</evidence>
<dbReference type="SMART" id="SM00304">
    <property type="entry name" value="HAMP"/>
    <property type="match status" value="1"/>
</dbReference>